<dbReference type="EMBL" id="BK014920">
    <property type="protein sequence ID" value="DAD82491.1"/>
    <property type="molecule type" value="Genomic_DNA"/>
</dbReference>
<proteinExistence type="predicted"/>
<organism evidence="1">
    <name type="scientific">Siphoviridae sp. ct6ro14</name>
    <dbReference type="NCBI Taxonomy" id="2826300"/>
    <lineage>
        <taxon>Viruses</taxon>
        <taxon>Duplodnaviria</taxon>
        <taxon>Heunggongvirae</taxon>
        <taxon>Uroviricota</taxon>
        <taxon>Caudoviricetes</taxon>
    </lineage>
</organism>
<protein>
    <submittedName>
        <fullName evidence="1">Bacterioferritin</fullName>
    </submittedName>
</protein>
<dbReference type="InterPro" id="IPR009078">
    <property type="entry name" value="Ferritin-like_SF"/>
</dbReference>
<reference evidence="1" key="1">
    <citation type="journal article" date="2021" name="Proc. Natl. Acad. Sci. U.S.A.">
        <title>A Catalog of Tens of Thousands of Viruses from Human Metagenomes Reveals Hidden Associations with Chronic Diseases.</title>
        <authorList>
            <person name="Tisza M.J."/>
            <person name="Buck C.B."/>
        </authorList>
    </citation>
    <scope>NUCLEOTIDE SEQUENCE</scope>
    <source>
        <strain evidence="1">Ct6ro14</strain>
    </source>
</reference>
<dbReference type="SUPFAM" id="SSF47240">
    <property type="entry name" value="Ferritin-like"/>
    <property type="match status" value="1"/>
</dbReference>
<accession>A0A8S5MKP5</accession>
<name>A0A8S5MKP5_9CAUD</name>
<evidence type="ECO:0000313" key="1">
    <source>
        <dbReference type="EMBL" id="DAD82491.1"/>
    </source>
</evidence>
<sequence length="97" mass="10647">MELTGEILLALFLFACEVKHMDYNEEYIELLKRSLAGENETVRLYLAVMALAPNSAIPKLLEVMTDELDHIAVIGDLLTEAVSGQSAGQEELVPGVE</sequence>